<comment type="caution">
    <text evidence="1">The sequence shown here is derived from an EMBL/GenBank/DDBJ whole genome shotgun (WGS) entry which is preliminary data.</text>
</comment>
<name>A0ABX4H079_9BACI</name>
<evidence type="ECO:0000313" key="1">
    <source>
        <dbReference type="EMBL" id="PAE00541.1"/>
    </source>
</evidence>
<organism evidence="1 2">
    <name type="scientific">Terribacillus saccharophilus</name>
    <dbReference type="NCBI Taxonomy" id="361277"/>
    <lineage>
        <taxon>Bacteria</taxon>
        <taxon>Bacillati</taxon>
        <taxon>Bacillota</taxon>
        <taxon>Bacilli</taxon>
        <taxon>Bacillales</taxon>
        <taxon>Bacillaceae</taxon>
        <taxon>Terribacillus</taxon>
    </lineage>
</organism>
<reference evidence="1 2" key="1">
    <citation type="submission" date="2017-07" db="EMBL/GenBank/DDBJ databases">
        <title>Isolation and whole genome analysis of endospore-forming bacteria from heroin.</title>
        <authorList>
            <person name="Kalinowski J."/>
            <person name="Ahrens B."/>
            <person name="Al-Dilaimi A."/>
            <person name="Winkler A."/>
            <person name="Wibberg D."/>
            <person name="Schleenbecker U."/>
            <person name="Ruckert C."/>
            <person name="Wolfel R."/>
            <person name="Grass G."/>
        </authorList>
    </citation>
    <scope>NUCLEOTIDE SEQUENCE [LARGE SCALE GENOMIC DNA]</scope>
    <source>
        <strain evidence="1 2">7517-1</strain>
    </source>
</reference>
<dbReference type="EMBL" id="NPBJ01000013">
    <property type="protein sequence ID" value="PAE00541.1"/>
    <property type="molecule type" value="Genomic_DNA"/>
</dbReference>
<proteinExistence type="predicted"/>
<evidence type="ECO:0000313" key="2">
    <source>
        <dbReference type="Proteomes" id="UP000216852"/>
    </source>
</evidence>
<gene>
    <name evidence="1" type="ORF">CHH48_07175</name>
</gene>
<protein>
    <submittedName>
        <fullName evidence="1">Uncharacterized protein</fullName>
    </submittedName>
</protein>
<keyword evidence="2" id="KW-1185">Reference proteome</keyword>
<accession>A0ABX4H079</accession>
<dbReference type="RefSeq" id="WP_095218454.1">
    <property type="nucleotide sequence ID" value="NZ_NPBJ01000013.1"/>
</dbReference>
<sequence>MNSTELSIHDFLVLHEGNHGENGNPHPQYVGPSFYYSTKTDSTSQNKYVRIARLEVDTTKAGAQYISTEYKVSNVSTFDDMPQNFNVFLRVRTNRASGSPTAFSLLVSDNRGSAIAKIIQDDEQKCVVDLYIKNSFNSGIINFQKLLEIKTLWAKEVIFTTDSYISTLSGNLFYPEYVSLSQSYITSYTGATGGKWAKIATAYIKKPENNDSITSLISLANSYVNNPVAQSRSVIIQFTAKYQSDGSSFVTSQVISGTGVSSSDIATVKRVVNNDLYVDLYVKVTNHYDAYIFYPLVRELHYQNRKIDFLNRAGTVDALPSGAVMGSSRTYLELTPISKGQAVKNSIFIDQADGKLKFLDSNLSDYLLY</sequence>
<dbReference type="Proteomes" id="UP000216852">
    <property type="component" value="Unassembled WGS sequence"/>
</dbReference>